<accession>D4D2N4</accession>
<keyword evidence="1" id="KW-0812">Transmembrane</keyword>
<gene>
    <name evidence="2" type="ORF">TRV_01340</name>
</gene>
<keyword evidence="1" id="KW-1133">Transmembrane helix</keyword>
<feature type="transmembrane region" description="Helical" evidence="1">
    <location>
        <begin position="125"/>
        <end position="154"/>
    </location>
</feature>
<keyword evidence="3" id="KW-1185">Reference proteome</keyword>
<evidence type="ECO:0000313" key="2">
    <source>
        <dbReference type="EMBL" id="EFE43898.1"/>
    </source>
</evidence>
<proteinExistence type="predicted"/>
<dbReference type="KEGG" id="tve:TRV_01340"/>
<protein>
    <submittedName>
        <fullName evidence="2">Uncharacterized protein</fullName>
    </submittedName>
</protein>
<dbReference type="RefSeq" id="XP_003024509.1">
    <property type="nucleotide sequence ID" value="XM_003024463.1"/>
</dbReference>
<dbReference type="AlphaFoldDB" id="D4D2N4"/>
<name>D4D2N4_TRIVH</name>
<dbReference type="EMBL" id="ACYE01000073">
    <property type="protein sequence ID" value="EFE43898.1"/>
    <property type="molecule type" value="Genomic_DNA"/>
</dbReference>
<reference evidence="3" key="1">
    <citation type="journal article" date="2011" name="Genome Biol.">
        <title>Comparative and functional genomics provide insights into the pathogenicity of dermatophytic fungi.</title>
        <authorList>
            <person name="Burmester A."/>
            <person name="Shelest E."/>
            <person name="Gloeckner G."/>
            <person name="Heddergott C."/>
            <person name="Schindler S."/>
            <person name="Staib P."/>
            <person name="Heidel A."/>
            <person name="Felder M."/>
            <person name="Petzold A."/>
            <person name="Szafranski K."/>
            <person name="Feuermann M."/>
            <person name="Pedruzzi I."/>
            <person name="Priebe S."/>
            <person name="Groth M."/>
            <person name="Winkler R."/>
            <person name="Li W."/>
            <person name="Kniemeyer O."/>
            <person name="Schroeckh V."/>
            <person name="Hertweck C."/>
            <person name="Hube B."/>
            <person name="White T.C."/>
            <person name="Platzer M."/>
            <person name="Guthke R."/>
            <person name="Heitman J."/>
            <person name="Woestemeyer J."/>
            <person name="Zipfel P.F."/>
            <person name="Monod M."/>
            <person name="Brakhage A.A."/>
        </authorList>
    </citation>
    <scope>NUCLEOTIDE SEQUENCE [LARGE SCALE GENOMIC DNA]</scope>
    <source>
        <strain evidence="3">HKI 0517</strain>
    </source>
</reference>
<evidence type="ECO:0000256" key="1">
    <source>
        <dbReference type="SAM" id="Phobius"/>
    </source>
</evidence>
<evidence type="ECO:0000313" key="3">
    <source>
        <dbReference type="Proteomes" id="UP000008383"/>
    </source>
</evidence>
<dbReference type="Proteomes" id="UP000008383">
    <property type="component" value="Unassembled WGS sequence"/>
</dbReference>
<feature type="transmembrane region" description="Helical" evidence="1">
    <location>
        <begin position="57"/>
        <end position="74"/>
    </location>
</feature>
<comment type="caution">
    <text evidence="2">The sequence shown here is derived from an EMBL/GenBank/DDBJ whole genome shotgun (WGS) entry which is preliminary data.</text>
</comment>
<dbReference type="GeneID" id="9579732"/>
<dbReference type="HOGENOM" id="CLU_1409745_0_0_1"/>
<keyword evidence="1" id="KW-0472">Membrane</keyword>
<feature type="transmembrane region" description="Helical" evidence="1">
    <location>
        <begin position="80"/>
        <end position="98"/>
    </location>
</feature>
<sequence>MIPDMLIVVSSSPGCCDEAGIPRKRSLPSLSQIHSSLYPKIPKKKKKKKERKKKEKGTLFPFIPLCFVLFYLPRFMYDGWSVYVASLVFVFFTLAYSTDLTDASNVLQDHTSALFLLTFDRLENLFLICVAIYPLLVHIAQFHLILLMCLFYSFCSPPFISTCPGQSSSSPRPEFPTPCPVSFFYYRTFLRDI</sequence>
<organism evidence="2 3">
    <name type="scientific">Trichophyton verrucosum (strain HKI 0517)</name>
    <dbReference type="NCBI Taxonomy" id="663202"/>
    <lineage>
        <taxon>Eukaryota</taxon>
        <taxon>Fungi</taxon>
        <taxon>Dikarya</taxon>
        <taxon>Ascomycota</taxon>
        <taxon>Pezizomycotina</taxon>
        <taxon>Eurotiomycetes</taxon>
        <taxon>Eurotiomycetidae</taxon>
        <taxon>Onygenales</taxon>
        <taxon>Arthrodermataceae</taxon>
        <taxon>Trichophyton</taxon>
    </lineage>
</organism>